<proteinExistence type="predicted"/>
<reference evidence="1 2" key="1">
    <citation type="submission" date="2020-05" db="EMBL/GenBank/DDBJ databases">
        <title>Genome Sequencing of Type Strains.</title>
        <authorList>
            <person name="Lemaire J.F."/>
            <person name="Inderbitzin P."/>
            <person name="Gregorio O.A."/>
            <person name="Collins S.B."/>
            <person name="Wespe N."/>
            <person name="Knight-Connoni V."/>
        </authorList>
    </citation>
    <scope>NUCLEOTIDE SEQUENCE [LARGE SCALE GENOMIC DNA]</scope>
    <source>
        <strain evidence="1 2">DSM 100049</strain>
    </source>
</reference>
<accession>A0A7Y6B0Y8</accession>
<dbReference type="RefSeq" id="WP_017977241.1">
    <property type="nucleotide sequence ID" value="NZ_CBCRYR010000071.1"/>
</dbReference>
<evidence type="ECO:0000313" key="2">
    <source>
        <dbReference type="Proteomes" id="UP000536441"/>
    </source>
</evidence>
<gene>
    <name evidence="1" type="ORF">HP438_00325</name>
</gene>
<dbReference type="AlphaFoldDB" id="A0A7Y6B0Y8"/>
<organism evidence="1 2">
    <name type="scientific">Sphingomonas zeae</name>
    <dbReference type="NCBI Taxonomy" id="1646122"/>
    <lineage>
        <taxon>Bacteria</taxon>
        <taxon>Pseudomonadati</taxon>
        <taxon>Pseudomonadota</taxon>
        <taxon>Alphaproteobacteria</taxon>
        <taxon>Sphingomonadales</taxon>
        <taxon>Sphingomonadaceae</taxon>
        <taxon>Sphingomonas</taxon>
    </lineage>
</organism>
<comment type="caution">
    <text evidence="1">The sequence shown here is derived from an EMBL/GenBank/DDBJ whole genome shotgun (WGS) entry which is preliminary data.</text>
</comment>
<dbReference type="EMBL" id="JABMCH010000033">
    <property type="protein sequence ID" value="NUU45432.1"/>
    <property type="molecule type" value="Genomic_DNA"/>
</dbReference>
<name>A0A7Y6B0Y8_9SPHN</name>
<dbReference type="Proteomes" id="UP000536441">
    <property type="component" value="Unassembled WGS sequence"/>
</dbReference>
<protein>
    <submittedName>
        <fullName evidence="1">Uncharacterized protein</fullName>
    </submittedName>
</protein>
<sequence>MSLNIDKQLGAIPAASAESRAQMRSNAGGWLTSGTDAQREAAQRMIDALDRQEQIEHEALVGELSGLDTAERVIRAFTVKPMTETEAKLVQVLLDNPGSTSTELTQALEWKAQSWHMHFGTMCADRALYLWPAPAAEHRNGKFYSGILADLKEPENLFTLKPDVAAAFEHLGLRKRG</sequence>
<keyword evidence="2" id="KW-1185">Reference proteome</keyword>
<evidence type="ECO:0000313" key="1">
    <source>
        <dbReference type="EMBL" id="NUU45432.1"/>
    </source>
</evidence>